<dbReference type="SUPFAM" id="SSF143847">
    <property type="entry name" value="XisI-like"/>
    <property type="match status" value="1"/>
</dbReference>
<keyword evidence="2" id="KW-1185">Reference proteome</keyword>
<sequence length="112" mass="13014">MDKVSFYRQYIQELLTERAERRSPKDPVSSETIFDRVSDRYQLVHVGWKDSNTRIYGCIIHVDIKDGKIWVQYDGTEEAIANQLIARGVPSQEIVLAYHAPHVRKYTEFAVG</sequence>
<accession>A0A2G4F693</accession>
<dbReference type="Proteomes" id="UP000226442">
    <property type="component" value="Unassembled WGS sequence"/>
</dbReference>
<dbReference type="Gene3D" id="3.30.310.110">
    <property type="entry name" value="XisI-like"/>
    <property type="match status" value="1"/>
</dbReference>
<proteinExistence type="predicted"/>
<reference evidence="1" key="1">
    <citation type="submission" date="2017-10" db="EMBL/GenBank/DDBJ databases">
        <title>Draft genome sequence of the planktic cyanobacteria Tychonema bourrellyi isolated from alpine lentic freshwater.</title>
        <authorList>
            <person name="Tett A."/>
            <person name="Armanini F."/>
            <person name="Asnicar F."/>
            <person name="Boscaini A."/>
            <person name="Pasolli E."/>
            <person name="Zolfo M."/>
            <person name="Donati C."/>
            <person name="Salmaso N."/>
            <person name="Segata N."/>
        </authorList>
    </citation>
    <scope>NUCLEOTIDE SEQUENCE</scope>
    <source>
        <strain evidence="1">FEM_GT703</strain>
    </source>
</reference>
<dbReference type="EMBL" id="NXIB02000003">
    <property type="protein sequence ID" value="PHX57245.1"/>
    <property type="molecule type" value="Genomic_DNA"/>
</dbReference>
<gene>
    <name evidence="1" type="ORF">CP500_000975</name>
</gene>
<dbReference type="Pfam" id="PF08869">
    <property type="entry name" value="XisI"/>
    <property type="match status" value="1"/>
</dbReference>
<protein>
    <submittedName>
        <fullName evidence="1">XisI protein</fullName>
    </submittedName>
</protein>
<name>A0A2G4F693_9CYAN</name>
<comment type="caution">
    <text evidence="1">The sequence shown here is derived from an EMBL/GenBank/DDBJ whole genome shotgun (WGS) entry which is preliminary data.</text>
</comment>
<dbReference type="InterPro" id="IPR014968">
    <property type="entry name" value="XisI"/>
</dbReference>
<dbReference type="OrthoDB" id="467081at2"/>
<dbReference type="InterPro" id="IPR035943">
    <property type="entry name" value="XisI-like_sf"/>
</dbReference>
<dbReference type="CDD" id="cd16382">
    <property type="entry name" value="XisI-like"/>
    <property type="match status" value="1"/>
</dbReference>
<dbReference type="RefSeq" id="WP_096828490.1">
    <property type="nucleotide sequence ID" value="NZ_NXIB02000003.1"/>
</dbReference>
<organism evidence="1 2">
    <name type="scientific">Tychonema bourrellyi FEM_GT703</name>
    <dbReference type="NCBI Taxonomy" id="2040638"/>
    <lineage>
        <taxon>Bacteria</taxon>
        <taxon>Bacillati</taxon>
        <taxon>Cyanobacteriota</taxon>
        <taxon>Cyanophyceae</taxon>
        <taxon>Oscillatoriophycideae</taxon>
        <taxon>Oscillatoriales</taxon>
        <taxon>Microcoleaceae</taxon>
        <taxon>Tychonema</taxon>
    </lineage>
</organism>
<evidence type="ECO:0000313" key="1">
    <source>
        <dbReference type="EMBL" id="PHX57245.1"/>
    </source>
</evidence>
<evidence type="ECO:0000313" key="2">
    <source>
        <dbReference type="Proteomes" id="UP000226442"/>
    </source>
</evidence>
<dbReference type="AlphaFoldDB" id="A0A2G4F693"/>